<protein>
    <submittedName>
        <fullName evidence="2">Uncharacterized protein</fullName>
    </submittedName>
</protein>
<organism evidence="2 3">
    <name type="scientific">Trichomonas vaginalis (strain ATCC PRA-98 / G3)</name>
    <dbReference type="NCBI Taxonomy" id="412133"/>
    <lineage>
        <taxon>Eukaryota</taxon>
        <taxon>Metamonada</taxon>
        <taxon>Parabasalia</taxon>
        <taxon>Trichomonadida</taxon>
        <taxon>Trichomonadidae</taxon>
        <taxon>Trichomonas</taxon>
    </lineage>
</organism>
<proteinExistence type="predicted"/>
<keyword evidence="3" id="KW-1185">Reference proteome</keyword>
<reference evidence="2" key="2">
    <citation type="journal article" date="2007" name="Science">
        <title>Draft genome sequence of the sexually transmitted pathogen Trichomonas vaginalis.</title>
        <authorList>
            <person name="Carlton J.M."/>
            <person name="Hirt R.P."/>
            <person name="Silva J.C."/>
            <person name="Delcher A.L."/>
            <person name="Schatz M."/>
            <person name="Zhao Q."/>
            <person name="Wortman J.R."/>
            <person name="Bidwell S.L."/>
            <person name="Alsmark U.C.M."/>
            <person name="Besteiro S."/>
            <person name="Sicheritz-Ponten T."/>
            <person name="Noel C.J."/>
            <person name="Dacks J.B."/>
            <person name="Foster P.G."/>
            <person name="Simillion C."/>
            <person name="Van de Peer Y."/>
            <person name="Miranda-Saavedra D."/>
            <person name="Barton G.J."/>
            <person name="Westrop G.D."/>
            <person name="Mueller S."/>
            <person name="Dessi D."/>
            <person name="Fiori P.L."/>
            <person name="Ren Q."/>
            <person name="Paulsen I."/>
            <person name="Zhang H."/>
            <person name="Bastida-Corcuera F.D."/>
            <person name="Simoes-Barbosa A."/>
            <person name="Brown M.T."/>
            <person name="Hayes R.D."/>
            <person name="Mukherjee M."/>
            <person name="Okumura C.Y."/>
            <person name="Schneider R."/>
            <person name="Smith A.J."/>
            <person name="Vanacova S."/>
            <person name="Villalvazo M."/>
            <person name="Haas B.J."/>
            <person name="Pertea M."/>
            <person name="Feldblyum T.V."/>
            <person name="Utterback T.R."/>
            <person name="Shu C.L."/>
            <person name="Osoegawa K."/>
            <person name="de Jong P.J."/>
            <person name="Hrdy I."/>
            <person name="Horvathova L."/>
            <person name="Zubacova Z."/>
            <person name="Dolezal P."/>
            <person name="Malik S.B."/>
            <person name="Logsdon J.M. Jr."/>
            <person name="Henze K."/>
            <person name="Gupta A."/>
            <person name="Wang C.C."/>
            <person name="Dunne R.L."/>
            <person name="Upcroft J.A."/>
            <person name="Upcroft P."/>
            <person name="White O."/>
            <person name="Salzberg S.L."/>
            <person name="Tang P."/>
            <person name="Chiu C.-H."/>
            <person name="Lee Y.-S."/>
            <person name="Embley T.M."/>
            <person name="Coombs G.H."/>
            <person name="Mottram J.C."/>
            <person name="Tachezy J."/>
            <person name="Fraser-Liggett C.M."/>
            <person name="Johnson P.J."/>
        </authorList>
    </citation>
    <scope>NUCLEOTIDE SEQUENCE [LARGE SCALE GENOMIC DNA]</scope>
    <source>
        <strain evidence="2">G3</strain>
    </source>
</reference>
<evidence type="ECO:0000256" key="1">
    <source>
        <dbReference type="SAM" id="MobiDB-lite"/>
    </source>
</evidence>
<dbReference type="KEGG" id="tva:4755694"/>
<dbReference type="EMBL" id="DS113696">
    <property type="protein sequence ID" value="EAX97905.1"/>
    <property type="molecule type" value="Genomic_DNA"/>
</dbReference>
<dbReference type="VEuPathDB" id="TrichDB:TVAG_059700"/>
<dbReference type="VEuPathDB" id="TrichDB:TVAGG3_0710340"/>
<evidence type="ECO:0000313" key="2">
    <source>
        <dbReference type="EMBL" id="EAX97905.1"/>
    </source>
</evidence>
<evidence type="ECO:0000313" key="3">
    <source>
        <dbReference type="Proteomes" id="UP000001542"/>
    </source>
</evidence>
<sequence length="700" mass="81794">MGKPPPANENEENSSPQNSDIQSLIDNMIKTPLSPENEIKFKILLNTCSYTDLNEALSSILASLIQSFHEKANLKQGSDYKFFILKPLSEIRYSIDESLMTDDNMKTINSIVPKLSFDSLYYLSLILKNTIISPNLKQSKPLQKFMDVYYDSIDRLCKFYIDEFKDKNYKKLHMLIPIFDSFINTASYDIPLKFTAKGNFSKIIQSILSIDLDPDVFRTYKTFLSLKIKSYRLLSYDPTIIDTNLNDLLIDASKLALKIVSPLLDKLNELQTVLILIITKISEKKEESTEIMQSALSQIYSLFNHSPQYRIFAIKILDQICQQFPDIFKDSSTYVHCINKFIQDPVINPMKRFNILENLIDAIQFTNDNDYVAHMSFIQVSIGSLMKKYFNNLKNFVDQKTIENHKEIYELSEDMYHAMIIYEKIVVPEKQVSIILDESFKSAREIMDVYEYNLRFITLYQTYINFFSNFTKDSVIPNNFDDQAKLVLILSELQKQCDNLVKILPILYKNMPKPIIEDIFTNYFNNCFDEGLFTLIKFGYMENRDLFGEIFRVLIVESSERILKNNNVRKQLIFIRNWVNYVIEWQQTINTKIVANDVDYIMYACVITISNHTYFEDSLKTLLSIFSFLTIFQIKNSFLPVPTNVRDILTASVNYDIFIPELTDFLNHAFKAEPKYLCDQMICSFLIQALPKCLNKYCQF</sequence>
<accession>A2FB22</accession>
<gene>
    <name evidence="2" type="ORF">TVAG_059700</name>
</gene>
<dbReference type="InParanoid" id="A2FB22"/>
<dbReference type="AlphaFoldDB" id="A2FB22"/>
<reference evidence="2" key="1">
    <citation type="submission" date="2006-10" db="EMBL/GenBank/DDBJ databases">
        <authorList>
            <person name="Amadeo P."/>
            <person name="Zhao Q."/>
            <person name="Wortman J."/>
            <person name="Fraser-Liggett C."/>
            <person name="Carlton J."/>
        </authorList>
    </citation>
    <scope>NUCLEOTIDE SEQUENCE</scope>
    <source>
        <strain evidence="2">G3</strain>
    </source>
</reference>
<name>A2FB22_TRIV3</name>
<dbReference type="Proteomes" id="UP000001542">
    <property type="component" value="Unassembled WGS sequence"/>
</dbReference>
<feature type="region of interest" description="Disordered" evidence="1">
    <location>
        <begin position="1"/>
        <end position="20"/>
    </location>
</feature>